<dbReference type="FunFam" id="3.40.30.10:FF:000229">
    <property type="entry name" value="Thioredoxin (TRX)"/>
    <property type="match status" value="1"/>
</dbReference>
<dbReference type="InterPro" id="IPR036249">
    <property type="entry name" value="Thioredoxin-like_sf"/>
</dbReference>
<dbReference type="RefSeq" id="WP_147202135.1">
    <property type="nucleotide sequence ID" value="NZ_BJYT01000001.1"/>
</dbReference>
<dbReference type="OrthoDB" id="9790390at2"/>
<dbReference type="SUPFAM" id="SSF52833">
    <property type="entry name" value="Thioredoxin-like"/>
    <property type="match status" value="1"/>
</dbReference>
<dbReference type="PROSITE" id="PS51352">
    <property type="entry name" value="THIOREDOXIN_2"/>
    <property type="match status" value="1"/>
</dbReference>
<dbReference type="EMBL" id="BJYT01000001">
    <property type="protein sequence ID" value="GEO08128.1"/>
    <property type="molecule type" value="Genomic_DNA"/>
</dbReference>
<evidence type="ECO:0000256" key="1">
    <source>
        <dbReference type="ARBA" id="ARBA00008987"/>
    </source>
</evidence>
<dbReference type="PRINTS" id="PR00421">
    <property type="entry name" value="THIOREDOXIN"/>
</dbReference>
<proteinExistence type="inferred from homology"/>
<dbReference type="InterPro" id="IPR017937">
    <property type="entry name" value="Thioredoxin_CS"/>
</dbReference>
<dbReference type="AlphaFoldDB" id="A0A512B843"/>
<accession>A0A512B843</accession>
<evidence type="ECO:0000259" key="7">
    <source>
        <dbReference type="PROSITE" id="PS51352"/>
    </source>
</evidence>
<dbReference type="GO" id="GO:0005737">
    <property type="term" value="C:cytoplasm"/>
    <property type="evidence" value="ECO:0007669"/>
    <property type="project" value="TreeGrafter"/>
</dbReference>
<evidence type="ECO:0000313" key="9">
    <source>
        <dbReference type="Proteomes" id="UP000321513"/>
    </source>
</evidence>
<evidence type="ECO:0000256" key="3">
    <source>
        <dbReference type="ARBA" id="ARBA00022982"/>
    </source>
</evidence>
<keyword evidence="4" id="KW-1015">Disulfide bond</keyword>
<protein>
    <recommendedName>
        <fullName evidence="6">Thioredoxin</fullName>
    </recommendedName>
</protein>
<dbReference type="InterPro" id="IPR005746">
    <property type="entry name" value="Thioredoxin"/>
</dbReference>
<dbReference type="GO" id="GO:0015035">
    <property type="term" value="F:protein-disulfide reductase activity"/>
    <property type="evidence" value="ECO:0007669"/>
    <property type="project" value="UniProtKB-UniRule"/>
</dbReference>
<dbReference type="Gene3D" id="3.40.30.10">
    <property type="entry name" value="Glutaredoxin"/>
    <property type="match status" value="1"/>
</dbReference>
<comment type="caution">
    <text evidence="8">The sequence shown here is derived from an EMBL/GenBank/DDBJ whole genome shotgun (WGS) entry which is preliminary data.</text>
</comment>
<keyword evidence="2" id="KW-0813">Transport</keyword>
<keyword evidence="9" id="KW-1185">Reference proteome</keyword>
<comment type="similarity">
    <text evidence="1">Belongs to the thioredoxin family.</text>
</comment>
<keyword evidence="5" id="KW-0676">Redox-active center</keyword>
<gene>
    <name evidence="8" type="ORF">SAE01_06240</name>
</gene>
<evidence type="ECO:0000313" key="8">
    <source>
        <dbReference type="EMBL" id="GEO08128.1"/>
    </source>
</evidence>
<reference evidence="8 9" key="1">
    <citation type="submission" date="2019-07" db="EMBL/GenBank/DDBJ databases">
        <title>Whole genome shotgun sequence of Segetibacter aerophilus NBRC 106135.</title>
        <authorList>
            <person name="Hosoyama A."/>
            <person name="Uohara A."/>
            <person name="Ohji S."/>
            <person name="Ichikawa N."/>
        </authorList>
    </citation>
    <scope>NUCLEOTIDE SEQUENCE [LARGE SCALE GENOMIC DNA]</scope>
    <source>
        <strain evidence="8 9">NBRC 106135</strain>
    </source>
</reference>
<dbReference type="Proteomes" id="UP000321513">
    <property type="component" value="Unassembled WGS sequence"/>
</dbReference>
<evidence type="ECO:0000256" key="4">
    <source>
        <dbReference type="ARBA" id="ARBA00023157"/>
    </source>
</evidence>
<dbReference type="PANTHER" id="PTHR45663">
    <property type="entry name" value="GEO12009P1"/>
    <property type="match status" value="1"/>
</dbReference>
<organism evidence="8 9">
    <name type="scientific">Segetibacter aerophilus</name>
    <dbReference type="NCBI Taxonomy" id="670293"/>
    <lineage>
        <taxon>Bacteria</taxon>
        <taxon>Pseudomonadati</taxon>
        <taxon>Bacteroidota</taxon>
        <taxon>Chitinophagia</taxon>
        <taxon>Chitinophagales</taxon>
        <taxon>Chitinophagaceae</taxon>
        <taxon>Segetibacter</taxon>
    </lineage>
</organism>
<dbReference type="InterPro" id="IPR013766">
    <property type="entry name" value="Thioredoxin_domain"/>
</dbReference>
<dbReference type="CDD" id="cd02947">
    <property type="entry name" value="TRX_family"/>
    <property type="match status" value="1"/>
</dbReference>
<keyword evidence="3" id="KW-0249">Electron transport</keyword>
<evidence type="ECO:0000256" key="5">
    <source>
        <dbReference type="ARBA" id="ARBA00023284"/>
    </source>
</evidence>
<dbReference type="Pfam" id="PF00085">
    <property type="entry name" value="Thioredoxin"/>
    <property type="match status" value="1"/>
</dbReference>
<dbReference type="PROSITE" id="PS00194">
    <property type="entry name" value="THIOREDOXIN_1"/>
    <property type="match status" value="1"/>
</dbReference>
<name>A0A512B843_9BACT</name>
<dbReference type="NCBIfam" id="TIGR01068">
    <property type="entry name" value="thioredoxin"/>
    <property type="match status" value="1"/>
</dbReference>
<dbReference type="PANTHER" id="PTHR45663:SF11">
    <property type="entry name" value="GEO12009P1"/>
    <property type="match status" value="1"/>
</dbReference>
<sequence>MPTKHLNKQEFIDEIFDYQNSEEWKYKGKLPAVIDFYAEWCGPCKSVAPTLEQLSDEYDNKVEIYKIDTDKEPELSELFGIQSIPTFLFIPVEGAPMIQRGALPKNAFKQVINDRLLKEVASEDTQAT</sequence>
<evidence type="ECO:0000256" key="6">
    <source>
        <dbReference type="NCBIfam" id="TIGR01068"/>
    </source>
</evidence>
<evidence type="ECO:0000256" key="2">
    <source>
        <dbReference type="ARBA" id="ARBA00022448"/>
    </source>
</evidence>
<feature type="domain" description="Thioredoxin" evidence="7">
    <location>
        <begin position="1"/>
        <end position="122"/>
    </location>
</feature>